<reference evidence="4" key="1">
    <citation type="journal article" date="2022" name="Microb. Genom.">
        <title>A global pangenome for the wheat fungal pathogen Pyrenophora tritici-repentis and prediction of effector protein structural homology.</title>
        <authorList>
            <person name="Moolhuijzen P.M."/>
            <person name="See P.T."/>
            <person name="Shi G."/>
            <person name="Powell H.R."/>
            <person name="Cockram J."/>
            <person name="Jorgensen L.N."/>
            <person name="Benslimane H."/>
            <person name="Strelkov S.E."/>
            <person name="Turner J."/>
            <person name="Liu Z."/>
            <person name="Moffat C.S."/>
        </authorList>
    </citation>
    <scope>NUCLEOTIDE SEQUENCE [LARGE SCALE GENOMIC DNA]</scope>
</reference>
<dbReference type="PANTHER" id="PTHR12840:SF1">
    <property type="entry name" value="NADH DEHYDROGENASE [UBIQUINONE] 1 BETA SUBCOMPLEX SUBUNIT 8, MITOCHONDRIAL"/>
    <property type="match status" value="1"/>
</dbReference>
<sequence>MRNSVLAENMNVAVQDPRQMLRPGVKLIRRKTHFSAKPYWGAATELITNDTRYRNSTNPRIQAATMLSRRIVAARPLARTIVPARPRPQFTQIRTALTAAEKQELADPNQNGGYINPPPEKRGNRDPYGDWWDKQERRNYGEPCHEDNDILGVLSLHDYNHFTPGWGAVLLGISVATVFGLCAAVSTVYPDKISVPKTYPGGLDVELGGKGAVPARKSGETW</sequence>
<dbReference type="GO" id="GO:0005739">
    <property type="term" value="C:mitochondrion"/>
    <property type="evidence" value="ECO:0007669"/>
    <property type="project" value="InterPro"/>
</dbReference>
<dbReference type="AlphaFoldDB" id="A0A2W1EJQ0"/>
<evidence type="ECO:0000256" key="1">
    <source>
        <dbReference type="SAM" id="MobiDB-lite"/>
    </source>
</evidence>
<accession>A0A2W1EJQ0</accession>
<dbReference type="EMBL" id="NRDI02000015">
    <property type="protein sequence ID" value="KAI1510867.1"/>
    <property type="molecule type" value="Genomic_DNA"/>
</dbReference>
<evidence type="ECO:0000313" key="4">
    <source>
        <dbReference type="Proteomes" id="UP000249757"/>
    </source>
</evidence>
<feature type="region of interest" description="Disordered" evidence="1">
    <location>
        <begin position="105"/>
        <end position="127"/>
    </location>
</feature>
<organism evidence="3 4">
    <name type="scientific">Pyrenophora tritici-repentis</name>
    <dbReference type="NCBI Taxonomy" id="45151"/>
    <lineage>
        <taxon>Eukaryota</taxon>
        <taxon>Fungi</taxon>
        <taxon>Dikarya</taxon>
        <taxon>Ascomycota</taxon>
        <taxon>Pezizomycotina</taxon>
        <taxon>Dothideomycetes</taxon>
        <taxon>Pleosporomycetidae</taxon>
        <taxon>Pleosporales</taxon>
        <taxon>Pleosporineae</taxon>
        <taxon>Pleosporaceae</taxon>
        <taxon>Pyrenophora</taxon>
    </lineage>
</organism>
<keyword evidence="2" id="KW-1133">Transmembrane helix</keyword>
<keyword evidence="2" id="KW-0812">Transmembrane</keyword>
<dbReference type="InterPro" id="IPR008699">
    <property type="entry name" value="NDUFB8"/>
</dbReference>
<dbReference type="Pfam" id="PF05821">
    <property type="entry name" value="NDUF_B8"/>
    <property type="match status" value="1"/>
</dbReference>
<protein>
    <submittedName>
        <fullName evidence="3">Nadh ubiquinone oxidoreductase protein</fullName>
    </submittedName>
</protein>
<comment type="caution">
    <text evidence="3">The sequence shown here is derived from an EMBL/GenBank/DDBJ whole genome shotgun (WGS) entry which is preliminary data.</text>
</comment>
<keyword evidence="3" id="KW-0830">Ubiquinone</keyword>
<keyword evidence="2" id="KW-0472">Membrane</keyword>
<name>A0A2W1EJQ0_9PLEO</name>
<evidence type="ECO:0000256" key="2">
    <source>
        <dbReference type="SAM" id="Phobius"/>
    </source>
</evidence>
<feature type="transmembrane region" description="Helical" evidence="2">
    <location>
        <begin position="165"/>
        <end position="189"/>
    </location>
</feature>
<gene>
    <name evidence="3" type="ORF">Ptr86124_009988</name>
</gene>
<dbReference type="PANTHER" id="PTHR12840">
    <property type="entry name" value="NADH-UBIQUINONE OXIDOREDUCTASE ASHI SUBUNIT"/>
    <property type="match status" value="1"/>
</dbReference>
<dbReference type="Proteomes" id="UP000249757">
    <property type="component" value="Unassembled WGS sequence"/>
</dbReference>
<evidence type="ECO:0000313" key="3">
    <source>
        <dbReference type="EMBL" id="KAI1510867.1"/>
    </source>
</evidence>
<keyword evidence="4" id="KW-1185">Reference proteome</keyword>
<proteinExistence type="predicted"/>